<dbReference type="SUPFAM" id="SSF48498">
    <property type="entry name" value="Tetracyclin repressor-like, C-terminal domain"/>
    <property type="match status" value="1"/>
</dbReference>
<gene>
    <name evidence="1" type="ORF">SAMN05421810_11393</name>
</gene>
<evidence type="ECO:0000313" key="2">
    <source>
        <dbReference type="Proteomes" id="UP000198727"/>
    </source>
</evidence>
<organism evidence="1 2">
    <name type="scientific">Amycolatopsis arida</name>
    <dbReference type="NCBI Taxonomy" id="587909"/>
    <lineage>
        <taxon>Bacteria</taxon>
        <taxon>Bacillati</taxon>
        <taxon>Actinomycetota</taxon>
        <taxon>Actinomycetes</taxon>
        <taxon>Pseudonocardiales</taxon>
        <taxon>Pseudonocardiaceae</taxon>
        <taxon>Amycolatopsis</taxon>
    </lineage>
</organism>
<evidence type="ECO:0008006" key="3">
    <source>
        <dbReference type="Google" id="ProtNLM"/>
    </source>
</evidence>
<accession>A0A1I6AMI8</accession>
<dbReference type="InterPro" id="IPR036271">
    <property type="entry name" value="Tet_transcr_reg_TetR-rel_C_sf"/>
</dbReference>
<dbReference type="Gene3D" id="1.10.357.10">
    <property type="entry name" value="Tetracycline Repressor, domain 2"/>
    <property type="match status" value="1"/>
</dbReference>
<dbReference type="AlphaFoldDB" id="A0A1I6AMI8"/>
<name>A0A1I6AMI8_9PSEU</name>
<dbReference type="EMBL" id="FOWW01000013">
    <property type="protein sequence ID" value="SFQ69921.1"/>
    <property type="molecule type" value="Genomic_DNA"/>
</dbReference>
<keyword evidence="2" id="KW-1185">Reference proteome</keyword>
<protein>
    <recommendedName>
        <fullName evidence="3">TetR family transcriptional regulator</fullName>
    </recommendedName>
</protein>
<reference evidence="2" key="1">
    <citation type="submission" date="2016-10" db="EMBL/GenBank/DDBJ databases">
        <authorList>
            <person name="Varghese N."/>
            <person name="Submissions S."/>
        </authorList>
    </citation>
    <scope>NUCLEOTIDE SEQUENCE [LARGE SCALE GENOMIC DNA]</scope>
    <source>
        <strain evidence="2">CGMCC 4.5579</strain>
    </source>
</reference>
<dbReference type="RefSeq" id="WP_092536362.1">
    <property type="nucleotide sequence ID" value="NZ_FOWW01000013.1"/>
</dbReference>
<proteinExistence type="predicted"/>
<sequence length="75" mass="8219">MLRDGFVGHLREYRRQLAERARADLEERRLPGGLPANGVAMVVSAAIDGLLLHAGADPQFEYEQAHRHLGGTAVD</sequence>
<dbReference type="Proteomes" id="UP000198727">
    <property type="component" value="Unassembled WGS sequence"/>
</dbReference>
<evidence type="ECO:0000313" key="1">
    <source>
        <dbReference type="EMBL" id="SFQ69921.1"/>
    </source>
</evidence>